<dbReference type="EMBL" id="NEMB01000003">
    <property type="protein sequence ID" value="PQQ67911.1"/>
    <property type="molecule type" value="Genomic_DNA"/>
</dbReference>
<sequence>MFYGEYQHSVDAKGRVIIPSKFRDGLGESFILTKGLDNCLFAYSSKEWGELEAKLRSLPFTDKDVRAFVRFFFAGATECELDKQGRILIPNNLRQHAKLEKDVYIIGVSTRVEIWDKAEWERYCGDDNISPESIAEKMSMLGI</sequence>
<keyword evidence="9" id="KW-0132">Cell division</keyword>
<keyword evidence="9" id="KW-0131">Cell cycle</keyword>
<reference evidence="10 12" key="2">
    <citation type="journal article" date="2018" name="Syst. Appl. Microbiol.">
        <title>Characterization and high-quality draft genome sequence of Herbivorax saccincola A7, an anaerobic, alkaliphilic, thermophilic, cellulolytic, and xylanolytic bacterium.</title>
        <authorList>
            <person name="Aikawa S."/>
            <person name="Baramee S."/>
            <person name="Sermsathanaswadi J."/>
            <person name="Thianheng P."/>
            <person name="Tachaapaikoon C."/>
            <person name="Shikata A."/>
            <person name="Waeonukul R."/>
            <person name="Pason P."/>
            <person name="Ratanakhanokchai K."/>
            <person name="Kosugi A."/>
        </authorList>
    </citation>
    <scope>NUCLEOTIDE SEQUENCE [LARGE SCALE GENOMIC DNA]</scope>
    <source>
        <strain evidence="10 12">A7</strain>
    </source>
</reference>
<comment type="similarity">
    <text evidence="7">Belongs to the MraZ family.</text>
</comment>
<dbReference type="InterPro" id="IPR037914">
    <property type="entry name" value="SpoVT-AbrB_sf"/>
</dbReference>
<evidence type="ECO:0000256" key="3">
    <source>
        <dbReference type="ARBA" id="ARBA00022737"/>
    </source>
</evidence>
<dbReference type="KEGG" id="hsc:HVS_10625"/>
<dbReference type="Pfam" id="PF02381">
    <property type="entry name" value="MraZ"/>
    <property type="match status" value="2"/>
</dbReference>
<dbReference type="InterPro" id="IPR035642">
    <property type="entry name" value="MraZ_N"/>
</dbReference>
<dbReference type="HAMAP" id="MF_01008">
    <property type="entry name" value="MraZ"/>
    <property type="match status" value="1"/>
</dbReference>
<evidence type="ECO:0000256" key="1">
    <source>
        <dbReference type="ARBA" id="ARBA00013860"/>
    </source>
</evidence>
<comment type="subcellular location">
    <subcellularLocation>
        <location evidence="7">Cytoplasm</location>
        <location evidence="7">Nucleoid</location>
    </subcellularLocation>
</comment>
<dbReference type="EMBL" id="CP025197">
    <property type="protein sequence ID" value="AUG58020.1"/>
    <property type="molecule type" value="Genomic_DNA"/>
</dbReference>
<dbReference type="PANTHER" id="PTHR34701">
    <property type="entry name" value="TRANSCRIPTIONAL REGULATOR MRAZ"/>
    <property type="match status" value="1"/>
</dbReference>
<evidence type="ECO:0000313" key="10">
    <source>
        <dbReference type="EMBL" id="PQQ67911.1"/>
    </source>
</evidence>
<keyword evidence="3" id="KW-0677">Repeat</keyword>
<dbReference type="CDD" id="cd16321">
    <property type="entry name" value="MraZ_C"/>
    <property type="match status" value="1"/>
</dbReference>
<evidence type="ECO:0000256" key="6">
    <source>
        <dbReference type="ARBA" id="ARBA00023163"/>
    </source>
</evidence>
<dbReference type="AlphaFoldDB" id="A0A2K9ER77"/>
<dbReference type="GO" id="GO:0051301">
    <property type="term" value="P:cell division"/>
    <property type="evidence" value="ECO:0007669"/>
    <property type="project" value="UniProtKB-KW"/>
</dbReference>
<proteinExistence type="inferred from homology"/>
<dbReference type="PANTHER" id="PTHR34701:SF1">
    <property type="entry name" value="TRANSCRIPTIONAL REGULATOR MRAZ"/>
    <property type="match status" value="1"/>
</dbReference>
<dbReference type="Proteomes" id="UP000239720">
    <property type="component" value="Unassembled WGS sequence"/>
</dbReference>
<dbReference type="Gene3D" id="3.40.1550.20">
    <property type="entry name" value="Transcriptional regulator MraZ domain"/>
    <property type="match status" value="1"/>
</dbReference>
<evidence type="ECO:0000256" key="5">
    <source>
        <dbReference type="ARBA" id="ARBA00023125"/>
    </source>
</evidence>
<keyword evidence="2 7" id="KW-0963">Cytoplasm</keyword>
<dbReference type="GO" id="GO:2000143">
    <property type="term" value="P:negative regulation of DNA-templated transcription initiation"/>
    <property type="evidence" value="ECO:0007669"/>
    <property type="project" value="TreeGrafter"/>
</dbReference>
<gene>
    <name evidence="7" type="primary">mraZ</name>
    <name evidence="10" type="ORF">B9R14_14850</name>
    <name evidence="9" type="ORF">HVS_10625</name>
</gene>
<keyword evidence="5 7" id="KW-0238">DNA-binding</keyword>
<feature type="domain" description="SpoVT-AbrB" evidence="8">
    <location>
        <begin position="76"/>
        <end position="119"/>
    </location>
</feature>
<evidence type="ECO:0000313" key="9">
    <source>
        <dbReference type="EMBL" id="AUG58020.1"/>
    </source>
</evidence>
<dbReference type="GO" id="GO:0000976">
    <property type="term" value="F:transcription cis-regulatory region binding"/>
    <property type="evidence" value="ECO:0007669"/>
    <property type="project" value="TreeGrafter"/>
</dbReference>
<evidence type="ECO:0000256" key="2">
    <source>
        <dbReference type="ARBA" id="ARBA00022490"/>
    </source>
</evidence>
<comment type="subunit">
    <text evidence="7">Forms oligomers.</text>
</comment>
<evidence type="ECO:0000256" key="4">
    <source>
        <dbReference type="ARBA" id="ARBA00023015"/>
    </source>
</evidence>
<evidence type="ECO:0000256" key="7">
    <source>
        <dbReference type="HAMAP-Rule" id="MF_01008"/>
    </source>
</evidence>
<dbReference type="PROSITE" id="PS51740">
    <property type="entry name" value="SPOVT_ABRB"/>
    <property type="match status" value="2"/>
</dbReference>
<dbReference type="InterPro" id="IPR007159">
    <property type="entry name" value="SpoVT-AbrB_dom"/>
</dbReference>
<keyword evidence="6 7" id="KW-0804">Transcription</keyword>
<dbReference type="InterPro" id="IPR020603">
    <property type="entry name" value="MraZ_dom"/>
</dbReference>
<dbReference type="NCBIfam" id="TIGR00242">
    <property type="entry name" value="division/cell wall cluster transcriptional repressor MraZ"/>
    <property type="match status" value="1"/>
</dbReference>
<keyword evidence="4 7" id="KW-0805">Transcription regulation</keyword>
<dbReference type="OrthoDB" id="9807753at2"/>
<evidence type="ECO:0000313" key="11">
    <source>
        <dbReference type="Proteomes" id="UP000233534"/>
    </source>
</evidence>
<accession>A0A2K9ER77</accession>
<dbReference type="GO" id="GO:0003700">
    <property type="term" value="F:DNA-binding transcription factor activity"/>
    <property type="evidence" value="ECO:0007669"/>
    <property type="project" value="UniProtKB-UniRule"/>
</dbReference>
<feature type="domain" description="SpoVT-AbrB" evidence="8">
    <location>
        <begin position="5"/>
        <end position="47"/>
    </location>
</feature>
<dbReference type="Proteomes" id="UP000233534">
    <property type="component" value="Chromosome"/>
</dbReference>
<evidence type="ECO:0000259" key="8">
    <source>
        <dbReference type="PROSITE" id="PS51740"/>
    </source>
</evidence>
<dbReference type="InterPro" id="IPR003444">
    <property type="entry name" value="MraZ"/>
</dbReference>
<dbReference type="FunFam" id="3.40.1550.20:FF:000002">
    <property type="entry name" value="Transcriptional regulator MraZ"/>
    <property type="match status" value="1"/>
</dbReference>
<dbReference type="SUPFAM" id="SSF89447">
    <property type="entry name" value="AbrB/MazE/MraZ-like"/>
    <property type="match status" value="1"/>
</dbReference>
<dbReference type="CDD" id="cd16320">
    <property type="entry name" value="MraZ_N"/>
    <property type="match status" value="1"/>
</dbReference>
<reference evidence="9 11" key="1">
    <citation type="submission" date="2017-12" db="EMBL/GenBank/DDBJ databases">
        <title>Complete genome sequence of Herbivorax saccincola GGR1, a novel Cellulosome-producing hydrolytic bacterium in a thermophilic biogas plant, established by Illumina and Nanopore MinION sequencing.</title>
        <authorList>
            <person name="Pechtl A."/>
            <person name="Ruckert C."/>
            <person name="Koeck D.E."/>
            <person name="Maus I."/>
            <person name="Winkler A."/>
            <person name="Kalinowski J."/>
            <person name="Puhler A."/>
            <person name="Schwarz W.W."/>
            <person name="Zverlov V.V."/>
            <person name="Schluter A."/>
            <person name="Liebl W."/>
        </authorList>
    </citation>
    <scope>NUCLEOTIDE SEQUENCE [LARGE SCALE GENOMIC DNA]</scope>
    <source>
        <strain evidence="9">GGR1</strain>
        <strain evidence="11">SR1</strain>
    </source>
</reference>
<name>A0A2K9ER77_9FIRM</name>
<evidence type="ECO:0000313" key="12">
    <source>
        <dbReference type="Proteomes" id="UP000239720"/>
    </source>
</evidence>
<organism evidence="9 11">
    <name type="scientific">Acetivibrio saccincola</name>
    <dbReference type="NCBI Taxonomy" id="1677857"/>
    <lineage>
        <taxon>Bacteria</taxon>
        <taxon>Bacillati</taxon>
        <taxon>Bacillota</taxon>
        <taxon>Clostridia</taxon>
        <taxon>Eubacteriales</taxon>
        <taxon>Oscillospiraceae</taxon>
        <taxon>Acetivibrio</taxon>
    </lineage>
</organism>
<protein>
    <recommendedName>
        <fullName evidence="1 7">Transcriptional regulator MraZ</fullName>
    </recommendedName>
</protein>
<keyword evidence="11" id="KW-1185">Reference proteome</keyword>
<dbReference type="RefSeq" id="WP_101302080.1">
    <property type="nucleotide sequence ID" value="NZ_CP025197.1"/>
</dbReference>
<dbReference type="GO" id="GO:0005737">
    <property type="term" value="C:cytoplasm"/>
    <property type="evidence" value="ECO:0007669"/>
    <property type="project" value="UniProtKB-UniRule"/>
</dbReference>
<dbReference type="GO" id="GO:0009295">
    <property type="term" value="C:nucleoid"/>
    <property type="evidence" value="ECO:0007669"/>
    <property type="project" value="UniProtKB-SubCell"/>
</dbReference>
<dbReference type="InterPro" id="IPR035644">
    <property type="entry name" value="MraZ_C"/>
</dbReference>
<dbReference type="InterPro" id="IPR038619">
    <property type="entry name" value="MraZ_sf"/>
</dbReference>